<organism evidence="1 2">
    <name type="scientific">Pleurotus ostreatus (strain PC15)</name>
    <name type="common">Oyster mushroom</name>
    <dbReference type="NCBI Taxonomy" id="1137138"/>
    <lineage>
        <taxon>Eukaryota</taxon>
        <taxon>Fungi</taxon>
        <taxon>Dikarya</taxon>
        <taxon>Basidiomycota</taxon>
        <taxon>Agaricomycotina</taxon>
        <taxon>Agaricomycetes</taxon>
        <taxon>Agaricomycetidae</taxon>
        <taxon>Agaricales</taxon>
        <taxon>Pleurotineae</taxon>
        <taxon>Pleurotaceae</taxon>
        <taxon>Pleurotus</taxon>
    </lineage>
</organism>
<gene>
    <name evidence="1" type="ORF">PLEOSDRAFT_152479</name>
</gene>
<dbReference type="AlphaFoldDB" id="A0A067P173"/>
<evidence type="ECO:0008006" key="3">
    <source>
        <dbReference type="Google" id="ProtNLM"/>
    </source>
</evidence>
<evidence type="ECO:0000313" key="1">
    <source>
        <dbReference type="EMBL" id="KDQ33874.1"/>
    </source>
</evidence>
<dbReference type="HOGENOM" id="CLU_199932_0_0_1"/>
<evidence type="ECO:0000313" key="2">
    <source>
        <dbReference type="Proteomes" id="UP000027073"/>
    </source>
</evidence>
<protein>
    <recommendedName>
        <fullName evidence="3">Hypervirulence associated protein TUDOR domain-containing protein</fullName>
    </recommendedName>
</protein>
<dbReference type="VEuPathDB" id="FungiDB:PLEOSDRAFT_152479"/>
<sequence length="57" mass="5950">MNAFPAGSRVFFWGTNSQVVYGTVVSVSVQADGTQVLQIKDDSGHTHSLPAGGVTKV</sequence>
<proteinExistence type="predicted"/>
<dbReference type="InParanoid" id="A0A067P173"/>
<dbReference type="Proteomes" id="UP000027073">
    <property type="component" value="Unassembled WGS sequence"/>
</dbReference>
<accession>A0A067P173</accession>
<name>A0A067P173_PLEO1</name>
<reference evidence="2" key="1">
    <citation type="journal article" date="2014" name="Proc. Natl. Acad. Sci. U.S.A.">
        <title>Extensive sampling of basidiomycete genomes demonstrates inadequacy of the white-rot/brown-rot paradigm for wood decay fungi.</title>
        <authorList>
            <person name="Riley R."/>
            <person name="Salamov A.A."/>
            <person name="Brown D.W."/>
            <person name="Nagy L.G."/>
            <person name="Floudas D."/>
            <person name="Held B.W."/>
            <person name="Levasseur A."/>
            <person name="Lombard V."/>
            <person name="Morin E."/>
            <person name="Otillar R."/>
            <person name="Lindquist E.A."/>
            <person name="Sun H."/>
            <person name="LaButti K.M."/>
            <person name="Schmutz J."/>
            <person name="Jabbour D."/>
            <person name="Luo H."/>
            <person name="Baker S.E."/>
            <person name="Pisabarro A.G."/>
            <person name="Walton J.D."/>
            <person name="Blanchette R.A."/>
            <person name="Henrissat B."/>
            <person name="Martin F."/>
            <person name="Cullen D."/>
            <person name="Hibbett D.S."/>
            <person name="Grigoriev I.V."/>
        </authorList>
    </citation>
    <scope>NUCLEOTIDE SEQUENCE [LARGE SCALE GENOMIC DNA]</scope>
    <source>
        <strain evidence="2">PC15</strain>
    </source>
</reference>
<dbReference type="EMBL" id="KL198004">
    <property type="protein sequence ID" value="KDQ33874.1"/>
    <property type="molecule type" value="Genomic_DNA"/>
</dbReference>